<dbReference type="RefSeq" id="WP_070064583.1">
    <property type="nucleotide sequence ID" value="NZ_MJMG01000001.1"/>
</dbReference>
<dbReference type="InterPro" id="IPR005031">
    <property type="entry name" value="COQ10_START"/>
</dbReference>
<evidence type="ECO:0000313" key="3">
    <source>
        <dbReference type="EMBL" id="OEY86932.1"/>
    </source>
</evidence>
<dbReference type="GO" id="GO:0048039">
    <property type="term" value="F:ubiquinone binding"/>
    <property type="evidence" value="ECO:0007669"/>
    <property type="project" value="InterPro"/>
</dbReference>
<dbReference type="Pfam" id="PF03364">
    <property type="entry name" value="Polyketide_cyc"/>
    <property type="match status" value="1"/>
</dbReference>
<name>A0A1E7QKC9_WOLPI</name>
<dbReference type="InterPro" id="IPR044996">
    <property type="entry name" value="COQ10-like"/>
</dbReference>
<dbReference type="Gene3D" id="3.30.530.20">
    <property type="match status" value="1"/>
</dbReference>
<comment type="similarity">
    <text evidence="1">Belongs to the ribosome association toxin RatA family.</text>
</comment>
<gene>
    <name evidence="3" type="ORF">BIY23_00295</name>
</gene>
<feature type="domain" description="Coenzyme Q-binding protein COQ10 START" evidence="2">
    <location>
        <begin position="14"/>
        <end position="141"/>
    </location>
</feature>
<accession>A0A1E7QKC9</accession>
<dbReference type="Proteomes" id="UP000175679">
    <property type="component" value="Unassembled WGS sequence"/>
</dbReference>
<dbReference type="EMBL" id="MJMG01000001">
    <property type="protein sequence ID" value="OEY86932.1"/>
    <property type="molecule type" value="Genomic_DNA"/>
</dbReference>
<proteinExistence type="inferred from homology"/>
<evidence type="ECO:0000259" key="2">
    <source>
        <dbReference type="Pfam" id="PF03364"/>
    </source>
</evidence>
<comment type="caution">
    <text evidence="3">The sequence shown here is derived from an EMBL/GenBank/DDBJ whole genome shotgun (WGS) entry which is preliminary data.</text>
</comment>
<dbReference type="AlphaFoldDB" id="A0A1E7QKC9"/>
<evidence type="ECO:0000313" key="4">
    <source>
        <dbReference type="Proteomes" id="UP000175679"/>
    </source>
</evidence>
<keyword evidence="3" id="KW-0830">Ubiquinone</keyword>
<protein>
    <submittedName>
        <fullName evidence="3">Ubiquinone-binding protein</fullName>
    </submittedName>
</protein>
<dbReference type="CDD" id="cd07813">
    <property type="entry name" value="COQ10p_like"/>
    <property type="match status" value="1"/>
</dbReference>
<organism evidence="3 4">
    <name type="scientific">Wolbachia pipientis</name>
    <dbReference type="NCBI Taxonomy" id="955"/>
    <lineage>
        <taxon>Bacteria</taxon>
        <taxon>Pseudomonadati</taxon>
        <taxon>Pseudomonadota</taxon>
        <taxon>Alphaproteobacteria</taxon>
        <taxon>Rickettsiales</taxon>
        <taxon>Anaplasmataceae</taxon>
        <taxon>Wolbachieae</taxon>
        <taxon>Wolbachia</taxon>
    </lineage>
</organism>
<dbReference type="OrthoDB" id="9804759at2"/>
<dbReference type="GO" id="GO:0045333">
    <property type="term" value="P:cellular respiration"/>
    <property type="evidence" value="ECO:0007669"/>
    <property type="project" value="InterPro"/>
</dbReference>
<sequence length="153" mass="18219">MLYQYRTEDIFLCSLQEAFQLVIDVEKYPHFIPWCKVVHIKEKTENQMIVDLLAVFYGIKGQYTSEVISIPPNKSNLALVKVTSSHGIFKYLYNEWQFIYLDEYQTIVKFYIEFKFKSNIFSMMLNQVYKRAQSKIITAFKNRAEKIAQQKLS</sequence>
<dbReference type="SUPFAM" id="SSF55961">
    <property type="entry name" value="Bet v1-like"/>
    <property type="match status" value="1"/>
</dbReference>
<evidence type="ECO:0000256" key="1">
    <source>
        <dbReference type="ARBA" id="ARBA00008918"/>
    </source>
</evidence>
<reference evidence="3 4" key="1">
    <citation type="submission" date="2016-09" db="EMBL/GenBank/DDBJ databases">
        <title>Genomic evidence for plant-parasitic nematodes as the earliest Wolbachia hosts.</title>
        <authorList>
            <person name="Brown A.M."/>
            <person name="Wasala S.K."/>
            <person name="Howe D.K."/>
            <person name="Peetz A.B."/>
            <person name="Zasada I.A."/>
            <person name="Denver D.R."/>
        </authorList>
    </citation>
    <scope>NUCLEOTIDE SEQUENCE [LARGE SCALE GENOMIC DNA]</scope>
    <source>
        <strain evidence="4">wPpe</strain>
    </source>
</reference>
<dbReference type="PANTHER" id="PTHR12901:SF10">
    <property type="entry name" value="COENZYME Q-BINDING PROTEIN COQ10, MITOCHONDRIAL"/>
    <property type="match status" value="1"/>
</dbReference>
<dbReference type="InterPro" id="IPR023393">
    <property type="entry name" value="START-like_dom_sf"/>
</dbReference>
<keyword evidence="4" id="KW-1185">Reference proteome</keyword>
<dbReference type="PANTHER" id="PTHR12901">
    <property type="entry name" value="SPERM PROTEIN HOMOLOG"/>
    <property type="match status" value="1"/>
</dbReference>